<dbReference type="SUPFAM" id="SSF48350">
    <property type="entry name" value="GTPase activation domain, GAP"/>
    <property type="match status" value="1"/>
</dbReference>
<dbReference type="SMART" id="SM00323">
    <property type="entry name" value="RasGAP"/>
    <property type="match status" value="1"/>
</dbReference>
<evidence type="ECO:0000256" key="2">
    <source>
        <dbReference type="SAM" id="Coils"/>
    </source>
</evidence>
<feature type="region of interest" description="Disordered" evidence="3">
    <location>
        <begin position="447"/>
        <end position="466"/>
    </location>
</feature>
<dbReference type="Proteomes" id="UP000001064">
    <property type="component" value="Unassembled WGS sequence"/>
</dbReference>
<evidence type="ECO:0000259" key="4">
    <source>
        <dbReference type="PROSITE" id="PS50018"/>
    </source>
</evidence>
<dbReference type="EMBL" id="GL870952">
    <property type="protein sequence ID" value="EGC39710.1"/>
    <property type="molecule type" value="Genomic_DNA"/>
</dbReference>
<dbReference type="eggNOG" id="KOG3508">
    <property type="taxonomic scope" value="Eukaryota"/>
</dbReference>
<feature type="region of interest" description="Disordered" evidence="3">
    <location>
        <begin position="741"/>
        <end position="778"/>
    </location>
</feature>
<feature type="domain" description="Ras-GAP" evidence="4">
    <location>
        <begin position="113"/>
        <end position="285"/>
    </location>
</feature>
<evidence type="ECO:0000256" key="1">
    <source>
        <dbReference type="ARBA" id="ARBA00022468"/>
    </source>
</evidence>
<dbReference type="PANTHER" id="PTHR10194">
    <property type="entry name" value="RAS GTPASE-ACTIVATING PROTEINS"/>
    <property type="match status" value="1"/>
</dbReference>
<feature type="compositionally biased region" description="Polar residues" evidence="3">
    <location>
        <begin position="862"/>
        <end position="873"/>
    </location>
</feature>
<dbReference type="GO" id="GO:1902531">
    <property type="term" value="P:regulation of intracellular signal transduction"/>
    <property type="evidence" value="ECO:0000318"/>
    <property type="project" value="GO_Central"/>
</dbReference>
<dbReference type="InterPro" id="IPR001936">
    <property type="entry name" value="RasGAP_dom"/>
</dbReference>
<dbReference type="InterPro" id="IPR039360">
    <property type="entry name" value="Ras_GTPase"/>
</dbReference>
<feature type="region of interest" description="Disordered" evidence="3">
    <location>
        <begin position="326"/>
        <end position="361"/>
    </location>
</feature>
<dbReference type="Gene3D" id="1.10.506.10">
    <property type="entry name" value="GTPase Activation - p120gap, domain 1"/>
    <property type="match status" value="2"/>
</dbReference>
<keyword evidence="1" id="KW-0343">GTPase activation</keyword>
<organism evidence="5 6">
    <name type="scientific">Dictyostelium purpureum</name>
    <name type="common">Slime mold</name>
    <dbReference type="NCBI Taxonomy" id="5786"/>
    <lineage>
        <taxon>Eukaryota</taxon>
        <taxon>Amoebozoa</taxon>
        <taxon>Evosea</taxon>
        <taxon>Eumycetozoa</taxon>
        <taxon>Dictyostelia</taxon>
        <taxon>Dictyosteliales</taxon>
        <taxon>Dictyosteliaceae</taxon>
        <taxon>Dictyostelium</taxon>
    </lineage>
</organism>
<dbReference type="InterPro" id="IPR023152">
    <property type="entry name" value="RasGAP_CS"/>
</dbReference>
<dbReference type="RefSeq" id="XP_003283696.1">
    <property type="nucleotide sequence ID" value="XM_003283648.1"/>
</dbReference>
<dbReference type="STRING" id="5786.F0Z8L5"/>
<dbReference type="Pfam" id="PF00616">
    <property type="entry name" value="RasGAP"/>
    <property type="match status" value="2"/>
</dbReference>
<dbReference type="OrthoDB" id="19535at2759"/>
<dbReference type="GO" id="GO:0005096">
    <property type="term" value="F:GTPase activator activity"/>
    <property type="evidence" value="ECO:0000318"/>
    <property type="project" value="GO_Central"/>
</dbReference>
<evidence type="ECO:0000313" key="5">
    <source>
        <dbReference type="EMBL" id="EGC39710.1"/>
    </source>
</evidence>
<feature type="region of interest" description="Disordered" evidence="3">
    <location>
        <begin position="861"/>
        <end position="888"/>
    </location>
</feature>
<gene>
    <name evidence="5" type="ORF">DICPUDRAFT_96454</name>
</gene>
<reference evidence="6" key="1">
    <citation type="journal article" date="2011" name="Genome Biol.">
        <title>Comparative genomics of the social amoebae Dictyostelium discoideum and Dictyostelium purpureum.</title>
        <authorList>
            <consortium name="US DOE Joint Genome Institute (JGI-PGF)"/>
            <person name="Sucgang R."/>
            <person name="Kuo A."/>
            <person name="Tian X."/>
            <person name="Salerno W."/>
            <person name="Parikh A."/>
            <person name="Feasley C.L."/>
            <person name="Dalin E."/>
            <person name="Tu H."/>
            <person name="Huang E."/>
            <person name="Barry K."/>
            <person name="Lindquist E."/>
            <person name="Shapiro H."/>
            <person name="Bruce D."/>
            <person name="Schmutz J."/>
            <person name="Salamov A."/>
            <person name="Fey P."/>
            <person name="Gaudet P."/>
            <person name="Anjard C."/>
            <person name="Babu M.M."/>
            <person name="Basu S."/>
            <person name="Bushmanova Y."/>
            <person name="van der Wel H."/>
            <person name="Katoh-Kurasawa M."/>
            <person name="Dinh C."/>
            <person name="Coutinho P.M."/>
            <person name="Saito T."/>
            <person name="Elias M."/>
            <person name="Schaap P."/>
            <person name="Kay R.R."/>
            <person name="Henrissat B."/>
            <person name="Eichinger L."/>
            <person name="Rivero F."/>
            <person name="Putnam N.H."/>
            <person name="West C.M."/>
            <person name="Loomis W.F."/>
            <person name="Chisholm R.L."/>
            <person name="Shaulsky G."/>
            <person name="Strassmann J.E."/>
            <person name="Queller D.C."/>
            <person name="Kuspa A."/>
            <person name="Grigoriev I.V."/>
        </authorList>
    </citation>
    <scope>NUCLEOTIDE SEQUENCE [LARGE SCALE GENOMIC DNA]</scope>
    <source>
        <strain evidence="6">QSDP1</strain>
    </source>
</reference>
<feature type="compositionally biased region" description="Polar residues" evidence="3">
    <location>
        <begin position="749"/>
        <end position="760"/>
    </location>
</feature>
<name>F0Z8L5_DICPU</name>
<dbReference type="FunCoup" id="F0Z8L5">
    <property type="interactions" value="743"/>
</dbReference>
<keyword evidence="2" id="KW-0175">Coiled coil</keyword>
<feature type="compositionally biased region" description="Low complexity" evidence="3">
    <location>
        <begin position="334"/>
        <end position="361"/>
    </location>
</feature>
<accession>F0Z8L5</accession>
<feature type="compositionally biased region" description="Polar residues" evidence="3">
    <location>
        <begin position="485"/>
        <end position="509"/>
    </location>
</feature>
<feature type="coiled-coil region" evidence="2">
    <location>
        <begin position="816"/>
        <end position="843"/>
    </location>
</feature>
<protein>
    <recommendedName>
        <fullName evidence="4">Ras-GAP domain-containing protein</fullName>
    </recommendedName>
</protein>
<dbReference type="OMA" id="GSKYKHN"/>
<evidence type="ECO:0000313" key="6">
    <source>
        <dbReference type="Proteomes" id="UP000001064"/>
    </source>
</evidence>
<sequence>MTELKNESNNNNNGVDKPILEEETNSICEGEQNNSNVVFGSKYKHNLRSTSSIEKTPNKYNEIIELFLSSDLELVSSLCSTTLVKETVPNNVHISEYLILFFEYHCNLKSSYILKWAIDREIDNTTNSATLFRGLSTATRLISAFYKRVGESYLKYLLQPFVIDLCSRNFSFEIDPEKAGKGVDIQANLEKLITITQQLLDKILDSVEQCPLPIRHILNHTQEKVEKKFESMKTTVVGGFIFLRFICPAIVAPEAFGLIPKEEEPTPETRRSLVLVSKLLQNLANEMPFGNGIKEEYMAYLNDFIIANSERIHVFFDSLAEPVVGSSGSGSGSGSSNNSSAKSSPPIKSSNSVNNLSSLNINNPATAQSSGSVFEESNNKSSASEESIIDNLNVLIGQVIDHREKIENYINSEIRDGSEVVKRLDLALQSVKQKTFFKSMLPWIRGKDGSSPNKLKKSPSANNVVSNSQHILHLQQQVEKEKKQSPLTQSQQVETTGGKSLVKNHQFSQSHTNIDEISEMRDQKEIDIINLMAENTKLKKEVEELKRKNNLLNKLRSEVDNEKAEKRELKAIIKKCNERLKQLDQVDLISELSPYVDDPIHPAADLQTLIEETLGVGNSNPKKKSNSSLGICKIKSTLDSSNGSLIAPYTAHSLSSSSTTISNYPSSVATTPIVVNDASSSLQPSPQPHAQPTSSVHLNQSTFNIPHLDVSGDCNSSICSYHLKKSSTNASISEASLMTEISENDDPKTGSNISISQPRGTNSQNNNTVNQSRRNSTTSEISVISEAIDTYEHQNRIIQAVVEGSELLDDSSCDLLEFLKEVANNKELQKQKLKQQQEEKEKRGSVFFKFSSKFGKKKKHNTLTNIATTSPTMQPIKEAIPTPTPVGI</sequence>
<feature type="compositionally biased region" description="Low complexity" evidence="3">
    <location>
        <begin position="761"/>
        <end position="778"/>
    </location>
</feature>
<dbReference type="PROSITE" id="PS50018">
    <property type="entry name" value="RAS_GTPASE_ACTIV_2"/>
    <property type="match status" value="1"/>
</dbReference>
<keyword evidence="6" id="KW-1185">Reference proteome</keyword>
<dbReference type="GeneID" id="10509669"/>
<dbReference type="KEGG" id="dpp:DICPUDRAFT_96454"/>
<dbReference type="VEuPathDB" id="AmoebaDB:DICPUDRAFT_96454"/>
<dbReference type="AlphaFoldDB" id="F0Z8L5"/>
<feature type="coiled-coil region" evidence="2">
    <location>
        <begin position="521"/>
        <end position="586"/>
    </location>
</feature>
<dbReference type="InterPro" id="IPR008936">
    <property type="entry name" value="Rho_GTPase_activation_prot"/>
</dbReference>
<feature type="region of interest" description="Disordered" evidence="3">
    <location>
        <begin position="475"/>
        <end position="509"/>
    </location>
</feature>
<dbReference type="InParanoid" id="F0Z8L5"/>
<proteinExistence type="predicted"/>
<dbReference type="PROSITE" id="PS00509">
    <property type="entry name" value="RAS_GTPASE_ACTIV_1"/>
    <property type="match status" value="1"/>
</dbReference>
<evidence type="ECO:0000256" key="3">
    <source>
        <dbReference type="SAM" id="MobiDB-lite"/>
    </source>
</evidence>
<dbReference type="PANTHER" id="PTHR10194:SF147">
    <property type="entry name" value="RAS GTPASE ACTIVATION DOMAIN-CONTAINING PROTEIN"/>
    <property type="match status" value="1"/>
</dbReference>